<accession>A2BMK3</accession>
<feature type="region of interest" description="Disordered" evidence="1">
    <location>
        <begin position="432"/>
        <end position="470"/>
    </location>
</feature>
<evidence type="ECO:0008006" key="5">
    <source>
        <dbReference type="Google" id="ProtNLM"/>
    </source>
</evidence>
<keyword evidence="2" id="KW-1133">Transmembrane helix</keyword>
<dbReference type="EMBL" id="CP000493">
    <property type="protein sequence ID" value="ABM81214.1"/>
    <property type="molecule type" value="Genomic_DNA"/>
</dbReference>
<dbReference type="eggNOG" id="arCOG12313">
    <property type="taxonomic scope" value="Archaea"/>
</dbReference>
<dbReference type="RefSeq" id="WP_011822532.1">
    <property type="nucleotide sequence ID" value="NC_008818.1"/>
</dbReference>
<keyword evidence="2" id="KW-0812">Transmembrane</keyword>
<evidence type="ECO:0000256" key="1">
    <source>
        <dbReference type="SAM" id="MobiDB-lite"/>
    </source>
</evidence>
<feature type="transmembrane region" description="Helical" evidence="2">
    <location>
        <begin position="478"/>
        <end position="498"/>
    </location>
</feature>
<evidence type="ECO:0000313" key="3">
    <source>
        <dbReference type="EMBL" id="ABM81214.1"/>
    </source>
</evidence>
<dbReference type="OrthoDB" id="381037at2157"/>
<sequence length="505" mass="54259">MQLARYVAAMVLLEFIVGHVVLAGVVEGLLARDFYRLVVVFREPLDGDAWSVYVAFSGPGAGVNCSGQLRPNLYYLQTKTISRGLVVAPLYYVLSSICPRVLSELQLLAGSRGDELLVVELEAPQGYSVRSGMDWRGFGKAGGPYTLPLSAFVRYYVFDGVVVAGEEYRVVDDSALNLTVVALQASKETVEYTVESLVAVRDAVAEWLGPSPRSPVVLVVAGPGEHQYLPPGTAHSMGGVVYVKLGVVENLPWLVHTVAHEALHGWFNHGMLYGDFSFQEAAAEFLAVKALHDQRPSLYELAASYLEYMLAVDEQYAVWMRVNAALWHAGLRACGEDLYMYAVRELYNRVITDGFSGPVSLLDVASLMVEKASTQCREALEAMIGWVLLAPRSGTSEWPYIDTGSYNAGAGTSAIDSLGTHVEPVVPYNATLPGMEQSEAGSGESGAAQSQTGARALHPAGQPEPTPGACGGSGSPTYWLVVGFVAGLGVASLAWIAARRRRGRS</sequence>
<protein>
    <recommendedName>
        <fullName evidence="5">Peptidase M1 membrane alanine aminopeptidase domain-containing protein</fullName>
    </recommendedName>
</protein>
<dbReference type="KEGG" id="hbu:Hbut_1390"/>
<dbReference type="HOGENOM" id="CLU_539279_0_0_2"/>
<evidence type="ECO:0000313" key="4">
    <source>
        <dbReference type="Proteomes" id="UP000002593"/>
    </source>
</evidence>
<keyword evidence="2" id="KW-0472">Membrane</keyword>
<gene>
    <name evidence="3" type="ordered locus">Hbut_1390</name>
</gene>
<proteinExistence type="predicted"/>
<reference evidence="3 4" key="1">
    <citation type="journal article" date="2007" name="Archaea">
        <title>The genome of Hyperthermus butylicus: a sulfur-reducing, peptide fermenting, neutrophilic Crenarchaeote growing up to 108 degrees C.</title>
        <authorList>
            <person name="Brugger K."/>
            <person name="Chen L."/>
            <person name="Stark M."/>
            <person name="Zibat A."/>
            <person name="Redder P."/>
            <person name="Ruepp A."/>
            <person name="Awayez M."/>
            <person name="She Q."/>
            <person name="Garrett R.A."/>
            <person name="Klenk H.P."/>
        </authorList>
    </citation>
    <scope>NUCLEOTIDE SEQUENCE [LARGE SCALE GENOMIC DNA]</scope>
    <source>
        <strain evidence="4">DSM 5456 / JCM 9403 / PLM1-5</strain>
    </source>
</reference>
<dbReference type="STRING" id="415426.Hbut_1390"/>
<dbReference type="GeneID" id="4782441"/>
<dbReference type="Proteomes" id="UP000002593">
    <property type="component" value="Chromosome"/>
</dbReference>
<organism evidence="3 4">
    <name type="scientific">Hyperthermus butylicus (strain DSM 5456 / JCM 9403 / PLM1-5)</name>
    <dbReference type="NCBI Taxonomy" id="415426"/>
    <lineage>
        <taxon>Archaea</taxon>
        <taxon>Thermoproteota</taxon>
        <taxon>Thermoprotei</taxon>
        <taxon>Desulfurococcales</taxon>
        <taxon>Pyrodictiaceae</taxon>
        <taxon>Hyperthermus</taxon>
    </lineage>
</organism>
<evidence type="ECO:0000256" key="2">
    <source>
        <dbReference type="SAM" id="Phobius"/>
    </source>
</evidence>
<dbReference type="EnsemblBacteria" id="ABM81214">
    <property type="protein sequence ID" value="ABM81214"/>
    <property type="gene ID" value="Hbut_1390"/>
</dbReference>
<dbReference type="AlphaFoldDB" id="A2BMK3"/>
<name>A2BMK3_HYPBU</name>
<keyword evidence="4" id="KW-1185">Reference proteome</keyword>